<keyword evidence="9" id="KW-1185">Reference proteome</keyword>
<evidence type="ECO:0000313" key="8">
    <source>
        <dbReference type="EMBL" id="QXN95932.1"/>
    </source>
</evidence>
<gene>
    <name evidence="8" type="ORF">KV110_32235</name>
</gene>
<protein>
    <submittedName>
        <fullName evidence="8">Sigma-70 family RNA polymerase sigma factor</fullName>
    </submittedName>
</protein>
<feature type="domain" description="RNA polymerase sigma-70 region 2" evidence="6">
    <location>
        <begin position="8"/>
        <end position="73"/>
    </location>
</feature>
<name>A0ABX8S1Z6_NOCIO</name>
<comment type="similarity">
    <text evidence="1">Belongs to the sigma-70 factor family. ECF subfamily.</text>
</comment>
<evidence type="ECO:0000256" key="2">
    <source>
        <dbReference type="ARBA" id="ARBA00023015"/>
    </source>
</evidence>
<dbReference type="PANTHER" id="PTHR30173">
    <property type="entry name" value="SIGMA 19 FACTOR"/>
    <property type="match status" value="1"/>
</dbReference>
<keyword evidence="5" id="KW-0804">Transcription</keyword>
<reference evidence="8 9" key="1">
    <citation type="submission" date="2021-07" db="EMBL/GenBank/DDBJ databases">
        <title>Whole Genome Sequence of Nocardia Iowensis.</title>
        <authorList>
            <person name="Lamm A."/>
            <person name="Collins-Fairclough A.M."/>
            <person name="Bunk B."/>
            <person name="Sproer C."/>
        </authorList>
    </citation>
    <scope>NUCLEOTIDE SEQUENCE [LARGE SCALE GENOMIC DNA]</scope>
    <source>
        <strain evidence="8 9">NRRL 5646</strain>
    </source>
</reference>
<dbReference type="Pfam" id="PF08281">
    <property type="entry name" value="Sigma70_r4_2"/>
    <property type="match status" value="1"/>
</dbReference>
<evidence type="ECO:0000256" key="1">
    <source>
        <dbReference type="ARBA" id="ARBA00010641"/>
    </source>
</evidence>
<dbReference type="Proteomes" id="UP000694257">
    <property type="component" value="Chromosome"/>
</dbReference>
<evidence type="ECO:0000259" key="6">
    <source>
        <dbReference type="Pfam" id="PF04542"/>
    </source>
</evidence>
<dbReference type="InterPro" id="IPR014284">
    <property type="entry name" value="RNA_pol_sigma-70_dom"/>
</dbReference>
<dbReference type="InterPro" id="IPR052704">
    <property type="entry name" value="ECF_Sigma-70_Domain"/>
</dbReference>
<organism evidence="8 9">
    <name type="scientific">Nocardia iowensis</name>
    <dbReference type="NCBI Taxonomy" id="204891"/>
    <lineage>
        <taxon>Bacteria</taxon>
        <taxon>Bacillati</taxon>
        <taxon>Actinomycetota</taxon>
        <taxon>Actinomycetes</taxon>
        <taxon>Mycobacteriales</taxon>
        <taxon>Nocardiaceae</taxon>
        <taxon>Nocardia</taxon>
    </lineage>
</organism>
<evidence type="ECO:0000313" key="9">
    <source>
        <dbReference type="Proteomes" id="UP000694257"/>
    </source>
</evidence>
<dbReference type="NCBIfam" id="TIGR02937">
    <property type="entry name" value="sigma70-ECF"/>
    <property type="match status" value="1"/>
</dbReference>
<evidence type="ECO:0000256" key="3">
    <source>
        <dbReference type="ARBA" id="ARBA00023082"/>
    </source>
</evidence>
<dbReference type="EMBL" id="CP078145">
    <property type="protein sequence ID" value="QXN95932.1"/>
    <property type="molecule type" value="Genomic_DNA"/>
</dbReference>
<dbReference type="InterPro" id="IPR007627">
    <property type="entry name" value="RNA_pol_sigma70_r2"/>
</dbReference>
<keyword evidence="4" id="KW-0238">DNA-binding</keyword>
<evidence type="ECO:0000256" key="4">
    <source>
        <dbReference type="ARBA" id="ARBA00023125"/>
    </source>
</evidence>
<dbReference type="PANTHER" id="PTHR30173:SF36">
    <property type="entry name" value="ECF RNA POLYMERASE SIGMA FACTOR SIGJ"/>
    <property type="match status" value="1"/>
</dbReference>
<accession>A0ABX8S1Z6</accession>
<sequence>MEAASAEFDTHRDLLYALVYNVLGSVADTEDVLQETWLAWAAAPGRAEVANPRAYLVRIAINDALARLTRLRRDRSIYPGPWLPDPMLTEADASEQALRSESVSLAMMVVLETLTPLERAVFVLKDAFGYSHPEIADLIGRTPVSVRQVAHRARQHVRQQRGRYQVDRETWRAVTERFLTAAIGGDLNALLEVLAPDVAMWTDGGGLPGTARRVITGRDKVVRLLNAVTGLADGLDAAFVEVNGGPAAVLYRGDAPYAVVVLDIRPEDGFVRAIYNIVSPDKLRGVAATRPGRPQAAPVCVPEYPVPAGD</sequence>
<feature type="domain" description="RNA polymerase sigma factor 70 region 4 type 2" evidence="7">
    <location>
        <begin position="106"/>
        <end position="156"/>
    </location>
</feature>
<evidence type="ECO:0000259" key="7">
    <source>
        <dbReference type="Pfam" id="PF08281"/>
    </source>
</evidence>
<evidence type="ECO:0000256" key="5">
    <source>
        <dbReference type="ARBA" id="ARBA00023163"/>
    </source>
</evidence>
<dbReference type="CDD" id="cd06171">
    <property type="entry name" value="Sigma70_r4"/>
    <property type="match status" value="1"/>
</dbReference>
<keyword evidence="2" id="KW-0805">Transcription regulation</keyword>
<proteinExistence type="inferred from homology"/>
<dbReference type="Pfam" id="PF04542">
    <property type="entry name" value="Sigma70_r2"/>
    <property type="match status" value="1"/>
</dbReference>
<dbReference type="InterPro" id="IPR013249">
    <property type="entry name" value="RNA_pol_sigma70_r4_t2"/>
</dbReference>
<keyword evidence="3" id="KW-0731">Sigma factor</keyword>